<feature type="compositionally biased region" description="Basic and acidic residues" evidence="2">
    <location>
        <begin position="81"/>
        <end position="92"/>
    </location>
</feature>
<keyword evidence="1" id="KW-0175">Coiled coil</keyword>
<dbReference type="AlphaFoldDB" id="A0A066VSR1"/>
<evidence type="ECO:0000313" key="3">
    <source>
        <dbReference type="EMBL" id="KDN43313.1"/>
    </source>
</evidence>
<feature type="coiled-coil region" evidence="1">
    <location>
        <begin position="221"/>
        <end position="248"/>
    </location>
</feature>
<feature type="region of interest" description="Disordered" evidence="2">
    <location>
        <begin position="378"/>
        <end position="431"/>
    </location>
</feature>
<comment type="caution">
    <text evidence="3">The sequence shown here is derived from an EMBL/GenBank/DDBJ whole genome shotgun (WGS) entry which is preliminary data.</text>
</comment>
<dbReference type="InterPro" id="IPR053729">
    <property type="entry name" value="MAD2L1BP_domain_sf"/>
</dbReference>
<name>A0A066VSR1_TILAU</name>
<sequence length="522" mass="55390">MLVSTPTFGPTDVVPSAISSSLSPSPLASAPTFAATLPQPACAHAAQARALAQLSTRLLTTTLHHALYAKAQLSSPVALLQRERERERERGSQRGWQGDDGEQENTHGARKKWSSAPTGPASRAASIRRGNSKAKGKKDQLLDTLEALSDALHSALSLASAPVPGSAQPMTREMDLLLLFGPVLSIPKHLFLIRLLLPITAAEQEAAPASHADDGTDTEGAATVRMQAQQTERQIAMLERKLVRFLMLHDRPDEPDSGSDSDGGSGCCDDEAPQVEAKQKAASTEPLRLAHAGACVSAVKRAQARPRPAPRAMKCHVLLRADADIAHGLARRRRARWTLRRGFTTRGLAQLLGEAEQRQNNGQVEHDTQAQTRALVSSLAAAPSSVPPASTRPPRDLSGRAHFTARVQQEQPGCASAPPSLSGGAHGDVVASQQARNRLQLPVRAATAGARAASRVKGAMRAGPVAGRMVLDVRGAAGLQEQEQEQEQENGRRTGSEGEGGRASHQTPLWFLFDTPLLGGVA</sequence>
<dbReference type="RefSeq" id="XP_013242332.1">
    <property type="nucleotide sequence ID" value="XM_013386878.1"/>
</dbReference>
<accession>A0A066VSR1</accession>
<evidence type="ECO:0000256" key="1">
    <source>
        <dbReference type="SAM" id="Coils"/>
    </source>
</evidence>
<feature type="compositionally biased region" description="Basic and acidic residues" evidence="2">
    <location>
        <begin position="489"/>
        <end position="502"/>
    </location>
</feature>
<evidence type="ECO:0000256" key="2">
    <source>
        <dbReference type="SAM" id="MobiDB-lite"/>
    </source>
</evidence>
<dbReference type="InParanoid" id="A0A066VSR1"/>
<proteinExistence type="predicted"/>
<reference evidence="3 4" key="1">
    <citation type="submission" date="2014-05" db="EMBL/GenBank/DDBJ databases">
        <title>Draft genome sequence of a rare smut relative, Tilletiaria anomala UBC 951.</title>
        <authorList>
            <consortium name="DOE Joint Genome Institute"/>
            <person name="Toome M."/>
            <person name="Kuo A."/>
            <person name="Henrissat B."/>
            <person name="Lipzen A."/>
            <person name="Tritt A."/>
            <person name="Yoshinaga Y."/>
            <person name="Zane M."/>
            <person name="Barry K."/>
            <person name="Grigoriev I.V."/>
            <person name="Spatafora J.W."/>
            <person name="Aimea M.C."/>
        </authorList>
    </citation>
    <scope>NUCLEOTIDE SEQUENCE [LARGE SCALE GENOMIC DNA]</scope>
    <source>
        <strain evidence="3 4">UBC 951</strain>
    </source>
</reference>
<gene>
    <name evidence="3" type="ORF">K437DRAFT_274925</name>
</gene>
<protein>
    <submittedName>
        <fullName evidence="3">Uncharacterized protein</fullName>
    </submittedName>
</protein>
<feature type="region of interest" description="Disordered" evidence="2">
    <location>
        <begin position="479"/>
        <end position="508"/>
    </location>
</feature>
<keyword evidence="4" id="KW-1185">Reference proteome</keyword>
<feature type="region of interest" description="Disordered" evidence="2">
    <location>
        <begin position="81"/>
        <end position="139"/>
    </location>
</feature>
<dbReference type="Gene3D" id="3.30.900.20">
    <property type="match status" value="1"/>
</dbReference>
<feature type="compositionally biased region" description="Low complexity" evidence="2">
    <location>
        <begin position="378"/>
        <end position="389"/>
    </location>
</feature>
<organism evidence="3 4">
    <name type="scientific">Tilletiaria anomala (strain ATCC 24038 / CBS 436.72 / UBC 951)</name>
    <dbReference type="NCBI Taxonomy" id="1037660"/>
    <lineage>
        <taxon>Eukaryota</taxon>
        <taxon>Fungi</taxon>
        <taxon>Dikarya</taxon>
        <taxon>Basidiomycota</taxon>
        <taxon>Ustilaginomycotina</taxon>
        <taxon>Exobasidiomycetes</taxon>
        <taxon>Georgefischeriales</taxon>
        <taxon>Tilletiariaceae</taxon>
        <taxon>Tilletiaria</taxon>
    </lineage>
</organism>
<dbReference type="Proteomes" id="UP000027361">
    <property type="component" value="Unassembled WGS sequence"/>
</dbReference>
<feature type="region of interest" description="Disordered" evidence="2">
    <location>
        <begin position="250"/>
        <end position="284"/>
    </location>
</feature>
<dbReference type="HOGENOM" id="CLU_521935_0_0_1"/>
<dbReference type="EMBL" id="JMSN01000062">
    <property type="protein sequence ID" value="KDN43313.1"/>
    <property type="molecule type" value="Genomic_DNA"/>
</dbReference>
<evidence type="ECO:0000313" key="4">
    <source>
        <dbReference type="Proteomes" id="UP000027361"/>
    </source>
</evidence>
<dbReference type="GeneID" id="25266589"/>